<comment type="caution">
    <text evidence="2">The sequence shown here is derived from an EMBL/GenBank/DDBJ whole genome shotgun (WGS) entry which is preliminary data.</text>
</comment>
<gene>
    <name evidence="2" type="ORF">SDC9_209634</name>
</gene>
<sequence length="82" mass="9425">MSNVNGNVSTILFLKSTLYPVPSFIEKTVLQFNFYIAHSLAFFIVMFKVPWLKNPGEFSRIAEFSDFKGCPILWVVPSNRYA</sequence>
<protein>
    <submittedName>
        <fullName evidence="2">Uncharacterized protein</fullName>
    </submittedName>
</protein>
<dbReference type="AlphaFoldDB" id="A0A645JDT9"/>
<accession>A0A645JDT9</accession>
<dbReference type="EMBL" id="VSSQ01139153">
    <property type="protein sequence ID" value="MPN61888.1"/>
    <property type="molecule type" value="Genomic_DNA"/>
</dbReference>
<keyword evidence="1" id="KW-0812">Transmembrane</keyword>
<reference evidence="2" key="1">
    <citation type="submission" date="2019-08" db="EMBL/GenBank/DDBJ databases">
        <authorList>
            <person name="Kucharzyk K."/>
            <person name="Murdoch R.W."/>
            <person name="Higgins S."/>
            <person name="Loffler F."/>
        </authorList>
    </citation>
    <scope>NUCLEOTIDE SEQUENCE</scope>
</reference>
<keyword evidence="1" id="KW-1133">Transmembrane helix</keyword>
<organism evidence="2">
    <name type="scientific">bioreactor metagenome</name>
    <dbReference type="NCBI Taxonomy" id="1076179"/>
    <lineage>
        <taxon>unclassified sequences</taxon>
        <taxon>metagenomes</taxon>
        <taxon>ecological metagenomes</taxon>
    </lineage>
</organism>
<evidence type="ECO:0000313" key="2">
    <source>
        <dbReference type="EMBL" id="MPN61888.1"/>
    </source>
</evidence>
<keyword evidence="1" id="KW-0472">Membrane</keyword>
<name>A0A645JDT9_9ZZZZ</name>
<feature type="transmembrane region" description="Helical" evidence="1">
    <location>
        <begin position="32"/>
        <end position="51"/>
    </location>
</feature>
<proteinExistence type="predicted"/>
<evidence type="ECO:0000256" key="1">
    <source>
        <dbReference type="SAM" id="Phobius"/>
    </source>
</evidence>